<reference evidence="2" key="1">
    <citation type="submission" date="2019-06" db="EMBL/GenBank/DDBJ databases">
        <authorList>
            <person name="Zheng W."/>
        </authorList>
    </citation>
    <scope>NUCLEOTIDE SEQUENCE</scope>
    <source>
        <strain evidence="2">QDHG01</strain>
    </source>
</reference>
<dbReference type="AlphaFoldDB" id="A0A8J8NK76"/>
<proteinExistence type="predicted"/>
<sequence>MHYSMSVVDKYRHKSKLGKKVQLLNDKEKLLSQLQGTSLNHVGIFPLESLECQMLNPAKYNHNKSVMKGIQQKEEAKQPQRSPTRCYTLSTNLEVTQSHMKRGFSKPKQSPSVKKQRESKEEKVRFRVVEEMDELSAQDKYFAKHGKFQKVKVQAQSLLPQSEFHRRRSRLIEITRECIDKYSDAQL</sequence>
<protein>
    <submittedName>
        <fullName evidence="2">Uncharacterized protein</fullName>
    </submittedName>
</protein>
<dbReference type="Proteomes" id="UP000785679">
    <property type="component" value="Unassembled WGS sequence"/>
</dbReference>
<dbReference type="EMBL" id="RRYP01012989">
    <property type="protein sequence ID" value="TNV76771.1"/>
    <property type="molecule type" value="Genomic_DNA"/>
</dbReference>
<name>A0A8J8NK76_HALGN</name>
<accession>A0A8J8NK76</accession>
<evidence type="ECO:0000313" key="2">
    <source>
        <dbReference type="EMBL" id="TNV76771.1"/>
    </source>
</evidence>
<gene>
    <name evidence="2" type="ORF">FGO68_gene16323</name>
</gene>
<comment type="caution">
    <text evidence="2">The sequence shown here is derived from an EMBL/GenBank/DDBJ whole genome shotgun (WGS) entry which is preliminary data.</text>
</comment>
<evidence type="ECO:0000256" key="1">
    <source>
        <dbReference type="SAM" id="MobiDB-lite"/>
    </source>
</evidence>
<organism evidence="2 3">
    <name type="scientific">Halteria grandinella</name>
    <dbReference type="NCBI Taxonomy" id="5974"/>
    <lineage>
        <taxon>Eukaryota</taxon>
        <taxon>Sar</taxon>
        <taxon>Alveolata</taxon>
        <taxon>Ciliophora</taxon>
        <taxon>Intramacronucleata</taxon>
        <taxon>Spirotrichea</taxon>
        <taxon>Stichotrichia</taxon>
        <taxon>Sporadotrichida</taxon>
        <taxon>Halteriidae</taxon>
        <taxon>Halteria</taxon>
    </lineage>
</organism>
<keyword evidence="3" id="KW-1185">Reference proteome</keyword>
<feature type="region of interest" description="Disordered" evidence="1">
    <location>
        <begin position="97"/>
        <end position="122"/>
    </location>
</feature>
<evidence type="ECO:0000313" key="3">
    <source>
        <dbReference type="Proteomes" id="UP000785679"/>
    </source>
</evidence>